<dbReference type="Proteomes" id="UP001229421">
    <property type="component" value="Unassembled WGS sequence"/>
</dbReference>
<accession>A0AAD8L2S7</accession>
<evidence type="ECO:0000313" key="4">
    <source>
        <dbReference type="Proteomes" id="UP001229421"/>
    </source>
</evidence>
<organism evidence="3 4">
    <name type="scientific">Tagetes erecta</name>
    <name type="common">African marigold</name>
    <dbReference type="NCBI Taxonomy" id="13708"/>
    <lineage>
        <taxon>Eukaryota</taxon>
        <taxon>Viridiplantae</taxon>
        <taxon>Streptophyta</taxon>
        <taxon>Embryophyta</taxon>
        <taxon>Tracheophyta</taxon>
        <taxon>Spermatophyta</taxon>
        <taxon>Magnoliopsida</taxon>
        <taxon>eudicotyledons</taxon>
        <taxon>Gunneridae</taxon>
        <taxon>Pentapetalae</taxon>
        <taxon>asterids</taxon>
        <taxon>campanulids</taxon>
        <taxon>Asterales</taxon>
        <taxon>Asteraceae</taxon>
        <taxon>Asteroideae</taxon>
        <taxon>Heliantheae alliance</taxon>
        <taxon>Tageteae</taxon>
        <taxon>Tagetes</taxon>
    </lineage>
</organism>
<keyword evidence="4" id="KW-1185">Reference proteome</keyword>
<evidence type="ECO:0000259" key="2">
    <source>
        <dbReference type="Pfam" id="PF22936"/>
    </source>
</evidence>
<gene>
    <name evidence="3" type="ORF">QVD17_08817</name>
</gene>
<feature type="region of interest" description="Disordered" evidence="1">
    <location>
        <begin position="226"/>
        <end position="252"/>
    </location>
</feature>
<dbReference type="InterPro" id="IPR054722">
    <property type="entry name" value="PolX-like_BBD"/>
</dbReference>
<name>A0AAD8L2S7_TARER</name>
<evidence type="ECO:0000313" key="3">
    <source>
        <dbReference type="EMBL" id="KAK1431978.1"/>
    </source>
</evidence>
<comment type="caution">
    <text evidence="3">The sequence shown here is derived from an EMBL/GenBank/DDBJ whole genome shotgun (WGS) entry which is preliminary data.</text>
</comment>
<dbReference type="Pfam" id="PF22936">
    <property type="entry name" value="Pol_BBD"/>
    <property type="match status" value="1"/>
</dbReference>
<feature type="compositionally biased region" description="Basic residues" evidence="1">
    <location>
        <begin position="229"/>
        <end position="240"/>
    </location>
</feature>
<dbReference type="PANTHER" id="PTHR11439">
    <property type="entry name" value="GAG-POL-RELATED RETROTRANSPOSON"/>
    <property type="match status" value="1"/>
</dbReference>
<dbReference type="CDD" id="cd09272">
    <property type="entry name" value="RNase_HI_RT_Ty1"/>
    <property type="match status" value="1"/>
</dbReference>
<feature type="domain" description="Retrovirus-related Pol polyprotein from transposon TNT 1-94-like beta-barrel" evidence="2">
    <location>
        <begin position="383"/>
        <end position="417"/>
    </location>
</feature>
<evidence type="ECO:0000256" key="1">
    <source>
        <dbReference type="SAM" id="MobiDB-lite"/>
    </source>
</evidence>
<sequence length="661" mass="76140">MVMLAYRSQKQMKSNRNFSKPSLNKKMGFDKTKSAFGAEIEKEFGLMALNFDDDKDKEPETYEANISKFDASKFDATKYISMPEDVKEKVCTKACMHELDKEVYIEHDQQKIKEGHPVKITSYEPKPKQVYLKTKNFNGFVKFENSPNKQSNFVEEVKEKFDLRNKGEIKMIYNDDKGEVSEGFGFDNPHFKRYLNQKESMKAENKFKTNYDLKTGQDPETSAALELKKKTKKKQKKKTKSNLNSSNVFDGNKVDSAGQDECYYKERTKVHKKEQSKKSTSFDNVEDFYDSWTPRNMRLNGSNQLPNKHFSKSNMQMISRIPSHPHSKESVKRNLIKQFLNESVNDETIQSHHVSNQLKSTYDSAKPLSKPFAHPPRAKNSLWIVDSGCSRHMTGNQELLDQYQTKKGSYVAFGDGGGWITSEGTVRNVSLSFDHCKKQTNVSVSTAEAEYIAASACCSQVLWCQKQLLDYGFNFLKTPIYIDNTAAIFIISNPVQHSKTKHIQIRYHFLRDNSEKGLIVLVQISTENQLADLFTKAFDQGRFEHLVQAIVIPTHIRPEVSHEFSFVVVIYRPGTPQDVQKIPKRNDSVKRFPKWNSVNSKNWKVKKIPKGNPPIIYNPKLHGLHYTVARRSRCANTFVHRSVDIVIRRSTEITMSKEESN</sequence>
<dbReference type="EMBL" id="JAUHHV010000002">
    <property type="protein sequence ID" value="KAK1431978.1"/>
    <property type="molecule type" value="Genomic_DNA"/>
</dbReference>
<dbReference type="AlphaFoldDB" id="A0AAD8L2S7"/>
<proteinExistence type="predicted"/>
<dbReference type="PANTHER" id="PTHR11439:SF495">
    <property type="entry name" value="REVERSE TRANSCRIPTASE, RNA-DEPENDENT DNA POLYMERASE-RELATED"/>
    <property type="match status" value="1"/>
</dbReference>
<protein>
    <recommendedName>
        <fullName evidence="2">Retrovirus-related Pol polyprotein from transposon TNT 1-94-like beta-barrel domain-containing protein</fullName>
    </recommendedName>
</protein>
<reference evidence="3" key="1">
    <citation type="journal article" date="2023" name="bioRxiv">
        <title>Improved chromosome-level genome assembly for marigold (Tagetes erecta).</title>
        <authorList>
            <person name="Jiang F."/>
            <person name="Yuan L."/>
            <person name="Wang S."/>
            <person name="Wang H."/>
            <person name="Xu D."/>
            <person name="Wang A."/>
            <person name="Fan W."/>
        </authorList>
    </citation>
    <scope>NUCLEOTIDE SEQUENCE</scope>
    <source>
        <strain evidence="3">WSJ</strain>
        <tissue evidence="3">Leaf</tissue>
    </source>
</reference>